<reference evidence="2" key="1">
    <citation type="submission" date="2018-11" db="EMBL/GenBank/DDBJ databases">
        <authorList>
            <consortium name="Pathogen Informatics"/>
        </authorList>
    </citation>
    <scope>NUCLEOTIDE SEQUENCE</scope>
</reference>
<feature type="region of interest" description="Disordered" evidence="1">
    <location>
        <begin position="144"/>
        <end position="170"/>
    </location>
</feature>
<feature type="compositionally biased region" description="Polar residues" evidence="1">
    <location>
        <begin position="236"/>
        <end position="260"/>
    </location>
</feature>
<evidence type="ECO:0000313" key="2">
    <source>
        <dbReference type="EMBL" id="VEL33045.1"/>
    </source>
</evidence>
<proteinExistence type="predicted"/>
<comment type="caution">
    <text evidence="2">The sequence shown here is derived from an EMBL/GenBank/DDBJ whole genome shotgun (WGS) entry which is preliminary data.</text>
</comment>
<protein>
    <submittedName>
        <fullName evidence="2">Uncharacterized protein</fullName>
    </submittedName>
</protein>
<dbReference type="AlphaFoldDB" id="A0A448XBS5"/>
<evidence type="ECO:0000256" key="1">
    <source>
        <dbReference type="SAM" id="MobiDB-lite"/>
    </source>
</evidence>
<dbReference type="EMBL" id="CAAALY010245080">
    <property type="protein sequence ID" value="VEL33045.1"/>
    <property type="molecule type" value="Genomic_DNA"/>
</dbReference>
<feature type="compositionally biased region" description="Polar residues" evidence="1">
    <location>
        <begin position="217"/>
        <end position="226"/>
    </location>
</feature>
<organism evidence="2 3">
    <name type="scientific">Protopolystoma xenopodis</name>
    <dbReference type="NCBI Taxonomy" id="117903"/>
    <lineage>
        <taxon>Eukaryota</taxon>
        <taxon>Metazoa</taxon>
        <taxon>Spiralia</taxon>
        <taxon>Lophotrochozoa</taxon>
        <taxon>Platyhelminthes</taxon>
        <taxon>Monogenea</taxon>
        <taxon>Polyopisthocotylea</taxon>
        <taxon>Polystomatidea</taxon>
        <taxon>Polystomatidae</taxon>
        <taxon>Protopolystoma</taxon>
    </lineage>
</organism>
<gene>
    <name evidence="2" type="ORF">PXEA_LOCUS26485</name>
</gene>
<evidence type="ECO:0000313" key="3">
    <source>
        <dbReference type="Proteomes" id="UP000784294"/>
    </source>
</evidence>
<feature type="region of interest" description="Disordered" evidence="1">
    <location>
        <begin position="176"/>
        <end position="195"/>
    </location>
</feature>
<feature type="region of interest" description="Disordered" evidence="1">
    <location>
        <begin position="204"/>
        <end position="260"/>
    </location>
</feature>
<sequence>MSTNSFSTQSAAILSEESVISKGSRIVEVCLAMEDEMKLPKRSNDELTKEGVERIKEEDIVEKEAAHDMEDDFVICNGFKRPSSCMLSVLQPRTRSKSCSLPLSDDNSKLQHLHLLSTNLLATTTSGTDCAKVGQCLSSTFTCPVARSSCPPDDESASGKSTKTGRNQPLLHKVYHQQHTKRQRSYTCRPHSRQSSDLLLYETEESGGTGHGESNPEVKTSSSQLREPSLHRIPSPSGQTKLSRFNAPTTSPLRSADAQRSQQELLLHKLNHSRSIRELPQHSHPLATCTGTGVSQVHSLK</sequence>
<dbReference type="Proteomes" id="UP000784294">
    <property type="component" value="Unassembled WGS sequence"/>
</dbReference>
<feature type="compositionally biased region" description="Polar residues" evidence="1">
    <location>
        <begin position="289"/>
        <end position="301"/>
    </location>
</feature>
<accession>A0A448XBS5</accession>
<feature type="compositionally biased region" description="Polar residues" evidence="1">
    <location>
        <begin position="158"/>
        <end position="167"/>
    </location>
</feature>
<name>A0A448XBS5_9PLAT</name>
<keyword evidence="3" id="KW-1185">Reference proteome</keyword>
<feature type="region of interest" description="Disordered" evidence="1">
    <location>
        <begin position="282"/>
        <end position="301"/>
    </location>
</feature>